<evidence type="ECO:0000256" key="1">
    <source>
        <dbReference type="SAM" id="Phobius"/>
    </source>
</evidence>
<evidence type="ECO:0000313" key="3">
    <source>
        <dbReference type="Proteomes" id="UP000199459"/>
    </source>
</evidence>
<organism evidence="2 3">
    <name type="scientific">Nitrosomonas marina</name>
    <dbReference type="NCBI Taxonomy" id="917"/>
    <lineage>
        <taxon>Bacteria</taxon>
        <taxon>Pseudomonadati</taxon>
        <taxon>Pseudomonadota</taxon>
        <taxon>Betaproteobacteria</taxon>
        <taxon>Nitrosomonadales</taxon>
        <taxon>Nitrosomonadaceae</taxon>
        <taxon>Nitrosomonas</taxon>
    </lineage>
</organism>
<dbReference type="RefSeq" id="WP_090630053.1">
    <property type="nucleotide sequence ID" value="NZ_FOCP01000007.1"/>
</dbReference>
<dbReference type="EMBL" id="FOCP01000007">
    <property type="protein sequence ID" value="SEN08077.1"/>
    <property type="molecule type" value="Genomic_DNA"/>
</dbReference>
<keyword evidence="1" id="KW-0472">Membrane</keyword>
<protein>
    <recommendedName>
        <fullName evidence="4">DUF4845 domain-containing protein</fullName>
    </recommendedName>
</protein>
<reference evidence="2 3" key="1">
    <citation type="submission" date="2016-10" db="EMBL/GenBank/DDBJ databases">
        <authorList>
            <person name="de Groot N.N."/>
        </authorList>
    </citation>
    <scope>NUCLEOTIDE SEQUENCE [LARGE SCALE GENOMIC DNA]</scope>
    <source>
        <strain evidence="2 3">Nm22</strain>
    </source>
</reference>
<dbReference type="STRING" id="917.SAMN05216326_10533"/>
<dbReference type="Proteomes" id="UP000199459">
    <property type="component" value="Unassembled WGS sequence"/>
</dbReference>
<evidence type="ECO:0000313" key="2">
    <source>
        <dbReference type="EMBL" id="SEN08077.1"/>
    </source>
</evidence>
<dbReference type="AlphaFoldDB" id="A0A1H8DNH9"/>
<sequence length="123" mass="13495">MNLCGQHANQYGVTLTGMLFWSVVLILFVLLGMKVAPVYIENASIKKNLVAVASDSTLNKATPTQIRLAFSKRAQIDGITAITAKDITIARENGQNILSVVYSEKVPLFANISLEFDFDMQTN</sequence>
<feature type="transmembrane region" description="Helical" evidence="1">
    <location>
        <begin position="19"/>
        <end position="40"/>
    </location>
</feature>
<name>A0A1H8DNH9_9PROT</name>
<evidence type="ECO:0008006" key="4">
    <source>
        <dbReference type="Google" id="ProtNLM"/>
    </source>
</evidence>
<accession>A0A1H8DNH9</accession>
<dbReference type="OrthoDB" id="9133279at2"/>
<dbReference type="Pfam" id="PF16137">
    <property type="entry name" value="DUF4845"/>
    <property type="match status" value="1"/>
</dbReference>
<gene>
    <name evidence="2" type="ORF">SAMN05216325_10777</name>
</gene>
<dbReference type="InterPro" id="IPR032314">
    <property type="entry name" value="DUF4845"/>
</dbReference>
<keyword evidence="1" id="KW-0812">Transmembrane</keyword>
<keyword evidence="1" id="KW-1133">Transmembrane helix</keyword>
<proteinExistence type="predicted"/>